<dbReference type="EMBL" id="JAPDFR010000001">
    <property type="protein sequence ID" value="KAK0391678.1"/>
    <property type="molecule type" value="Genomic_DNA"/>
</dbReference>
<proteinExistence type="predicted"/>
<dbReference type="SUPFAM" id="SSF53474">
    <property type="entry name" value="alpha/beta-Hydrolases"/>
    <property type="match status" value="1"/>
</dbReference>
<dbReference type="GO" id="GO:0016787">
    <property type="term" value="F:hydrolase activity"/>
    <property type="evidence" value="ECO:0007669"/>
    <property type="project" value="UniProtKB-KW"/>
</dbReference>
<dbReference type="InterPro" id="IPR050300">
    <property type="entry name" value="GDXG_lipolytic_enzyme"/>
</dbReference>
<dbReference type="Pfam" id="PF07859">
    <property type="entry name" value="Abhydrolase_3"/>
    <property type="match status" value="1"/>
</dbReference>
<evidence type="ECO:0000259" key="2">
    <source>
        <dbReference type="Pfam" id="PF07859"/>
    </source>
</evidence>
<dbReference type="Gene3D" id="3.40.50.1820">
    <property type="entry name" value="alpha/beta hydrolase"/>
    <property type="match status" value="1"/>
</dbReference>
<keyword evidence="1" id="KW-0378">Hydrolase</keyword>
<dbReference type="AlphaFoldDB" id="A0AA39GRZ6"/>
<organism evidence="3 4">
    <name type="scientific">Sarocladium strictum</name>
    <name type="common">Black bundle disease fungus</name>
    <name type="synonym">Acremonium strictum</name>
    <dbReference type="NCBI Taxonomy" id="5046"/>
    <lineage>
        <taxon>Eukaryota</taxon>
        <taxon>Fungi</taxon>
        <taxon>Dikarya</taxon>
        <taxon>Ascomycota</taxon>
        <taxon>Pezizomycotina</taxon>
        <taxon>Sordariomycetes</taxon>
        <taxon>Hypocreomycetidae</taxon>
        <taxon>Hypocreales</taxon>
        <taxon>Sarocladiaceae</taxon>
        <taxon>Sarocladium</taxon>
    </lineage>
</organism>
<keyword evidence="4" id="KW-1185">Reference proteome</keyword>
<feature type="domain" description="Alpha/beta hydrolase fold-3" evidence="2">
    <location>
        <begin position="87"/>
        <end position="298"/>
    </location>
</feature>
<protein>
    <recommendedName>
        <fullName evidence="2">Alpha/beta hydrolase fold-3 domain-containing protein</fullName>
    </recommendedName>
</protein>
<dbReference type="InterPro" id="IPR013094">
    <property type="entry name" value="AB_hydrolase_3"/>
</dbReference>
<dbReference type="PANTHER" id="PTHR48081:SF25">
    <property type="entry name" value="PUTATIVE (AFU_ORTHOLOGUE AFUA_3G11560)-RELATED"/>
    <property type="match status" value="1"/>
</dbReference>
<dbReference type="InterPro" id="IPR029058">
    <property type="entry name" value="AB_hydrolase_fold"/>
</dbReference>
<gene>
    <name evidence="3" type="ORF">NLU13_1177</name>
</gene>
<evidence type="ECO:0000313" key="4">
    <source>
        <dbReference type="Proteomes" id="UP001175261"/>
    </source>
</evidence>
<dbReference type="Proteomes" id="UP001175261">
    <property type="component" value="Unassembled WGS sequence"/>
</dbReference>
<evidence type="ECO:0000256" key="1">
    <source>
        <dbReference type="ARBA" id="ARBA00022801"/>
    </source>
</evidence>
<accession>A0AA39GRZ6</accession>
<dbReference type="PANTHER" id="PTHR48081">
    <property type="entry name" value="AB HYDROLASE SUPERFAMILY PROTEIN C4A8.06C"/>
    <property type="match status" value="1"/>
</dbReference>
<comment type="caution">
    <text evidence="3">The sequence shown here is derived from an EMBL/GenBank/DDBJ whole genome shotgun (WGS) entry which is preliminary data.</text>
</comment>
<evidence type="ECO:0000313" key="3">
    <source>
        <dbReference type="EMBL" id="KAK0391678.1"/>
    </source>
</evidence>
<name>A0AA39GRZ6_SARSR</name>
<reference evidence="3" key="1">
    <citation type="submission" date="2022-10" db="EMBL/GenBank/DDBJ databases">
        <title>Determination and structural analysis of whole genome sequence of Sarocladium strictum F4-1.</title>
        <authorList>
            <person name="Hu L."/>
            <person name="Jiang Y."/>
        </authorList>
    </citation>
    <scope>NUCLEOTIDE SEQUENCE</scope>
    <source>
        <strain evidence="3">F4-1</strain>
    </source>
</reference>
<sequence>MPSVASSLIRFYFSWISNVKTVFSSQEKTLEDILNVHKHPATFHPPKNLGKGVSAERVDLHEWPLYRVSAPASAAGSAKPDEHRPAMLYIHGGSFYKEIIGPHWSFIAQVARDTGLDVLVPIYPLIPRPCATAVKLAQGLMHICRASPQPVVCIAGDSAGGMLSLATAQQLKKEHPDLAARLRSLVLISPCLDTSLTHPDLLQMERNDPWLASEGMRVLMPYLAGGLPMDDPRVSPLFGDIEGLPPVLLLSGTDDMICADARRLNAKYQGKGPDHGVPGSFESENFTYIETPGMIHVYPLLPHAEGAEARGLIMEFIKKHSA</sequence>